<dbReference type="InterPro" id="IPR006665">
    <property type="entry name" value="OmpA-like"/>
</dbReference>
<evidence type="ECO:0000256" key="2">
    <source>
        <dbReference type="ARBA" id="ARBA00023136"/>
    </source>
</evidence>
<accession>A0A1E5BAP0</accession>
<dbReference type="CDD" id="cd07185">
    <property type="entry name" value="OmpA_C-like"/>
    <property type="match status" value="1"/>
</dbReference>
<sequence length="203" mass="22704">MNKHLIPLLVTASFFSTHTLAEEEYSYIATPVATQLDDLLDDDRDGVINARDLCVETPLASEIDNDGCETYIDSKQEMKLNILFANDSYELNSVFLNQIRVMTEFMTSYPSTSIELQGYASKVGNPEYNLKLSEQRAETIRKELISNGLSHTRIDIVGHGATSLAAYGDDEQSHALNRKVEATVIGFKGSVKEAWTIFDKIEK</sequence>
<dbReference type="SUPFAM" id="SSF103088">
    <property type="entry name" value="OmpA-like"/>
    <property type="match status" value="1"/>
</dbReference>
<dbReference type="PANTHER" id="PTHR30329">
    <property type="entry name" value="STATOR ELEMENT OF FLAGELLAR MOTOR COMPLEX"/>
    <property type="match status" value="1"/>
</dbReference>
<dbReference type="PRINTS" id="PR01021">
    <property type="entry name" value="OMPADOMAIN"/>
</dbReference>
<evidence type="ECO:0000313" key="6">
    <source>
        <dbReference type="EMBL" id="OEE30636.1"/>
    </source>
</evidence>
<keyword evidence="3" id="KW-0998">Cell outer membrane</keyword>
<dbReference type="EMBL" id="AJYQ02000137">
    <property type="protein sequence ID" value="OEE30636.1"/>
    <property type="molecule type" value="Genomic_DNA"/>
</dbReference>
<dbReference type="AlphaFoldDB" id="A0A1E5BAP0"/>
<dbReference type="GO" id="GO:0009279">
    <property type="term" value="C:cell outer membrane"/>
    <property type="evidence" value="ECO:0007669"/>
    <property type="project" value="UniProtKB-SubCell"/>
</dbReference>
<dbReference type="STRING" id="1187848.A1QO_15000"/>
<dbReference type="eggNOG" id="COG2885">
    <property type="taxonomic scope" value="Bacteria"/>
</dbReference>
<comment type="caution">
    <text evidence="6">The sequence shown here is derived from an EMBL/GenBank/DDBJ whole genome shotgun (WGS) entry which is preliminary data.</text>
</comment>
<feature type="domain" description="OmpA-like" evidence="5">
    <location>
        <begin position="71"/>
        <end position="188"/>
    </location>
</feature>
<dbReference type="PROSITE" id="PS51123">
    <property type="entry name" value="OMPA_2"/>
    <property type="match status" value="1"/>
</dbReference>
<protein>
    <recommendedName>
        <fullName evidence="5">OmpA-like domain-containing protein</fullName>
    </recommendedName>
</protein>
<dbReference type="Gene3D" id="3.30.1330.60">
    <property type="entry name" value="OmpA-like domain"/>
    <property type="match status" value="1"/>
</dbReference>
<dbReference type="InterPro" id="IPR006664">
    <property type="entry name" value="OMP_bac"/>
</dbReference>
<dbReference type="PANTHER" id="PTHR30329:SF21">
    <property type="entry name" value="LIPOPROTEIN YIAD-RELATED"/>
    <property type="match status" value="1"/>
</dbReference>
<evidence type="ECO:0000313" key="7">
    <source>
        <dbReference type="Proteomes" id="UP000094741"/>
    </source>
</evidence>
<keyword evidence="2 4" id="KW-0472">Membrane</keyword>
<evidence type="ECO:0000256" key="4">
    <source>
        <dbReference type="PROSITE-ProRule" id="PRU00473"/>
    </source>
</evidence>
<dbReference type="InterPro" id="IPR036737">
    <property type="entry name" value="OmpA-like_sf"/>
</dbReference>
<comment type="subcellular location">
    <subcellularLocation>
        <location evidence="1">Cell outer membrane</location>
    </subcellularLocation>
</comment>
<dbReference type="OrthoDB" id="9805832at2"/>
<proteinExistence type="predicted"/>
<reference evidence="6 7" key="1">
    <citation type="journal article" date="2012" name="Science">
        <title>Ecological populations of bacteria act as socially cohesive units of antibiotic production and resistance.</title>
        <authorList>
            <person name="Cordero O.X."/>
            <person name="Wildschutte H."/>
            <person name="Kirkup B."/>
            <person name="Proehl S."/>
            <person name="Ngo L."/>
            <person name="Hussain F."/>
            <person name="Le Roux F."/>
            <person name="Mincer T."/>
            <person name="Polz M.F."/>
        </authorList>
    </citation>
    <scope>NUCLEOTIDE SEQUENCE [LARGE SCALE GENOMIC DNA]</scope>
    <source>
        <strain evidence="6 7">ZF-129</strain>
    </source>
</reference>
<organism evidence="6 7">
    <name type="scientific">Vibrio genomosp. F10 str. ZF-129</name>
    <dbReference type="NCBI Taxonomy" id="1187848"/>
    <lineage>
        <taxon>Bacteria</taxon>
        <taxon>Pseudomonadati</taxon>
        <taxon>Pseudomonadota</taxon>
        <taxon>Gammaproteobacteria</taxon>
        <taxon>Vibrionales</taxon>
        <taxon>Vibrionaceae</taxon>
        <taxon>Vibrio</taxon>
    </lineage>
</organism>
<evidence type="ECO:0000256" key="1">
    <source>
        <dbReference type="ARBA" id="ARBA00004442"/>
    </source>
</evidence>
<dbReference type="Proteomes" id="UP000094741">
    <property type="component" value="Unassembled WGS sequence"/>
</dbReference>
<dbReference type="InterPro" id="IPR050330">
    <property type="entry name" value="Bact_OuterMem_StrucFunc"/>
</dbReference>
<evidence type="ECO:0000259" key="5">
    <source>
        <dbReference type="PROSITE" id="PS51123"/>
    </source>
</evidence>
<evidence type="ECO:0000256" key="3">
    <source>
        <dbReference type="ARBA" id="ARBA00023237"/>
    </source>
</evidence>
<dbReference type="RefSeq" id="WP_017039531.1">
    <property type="nucleotide sequence ID" value="NZ_AJYQ02000137.1"/>
</dbReference>
<name>A0A1E5BAP0_9VIBR</name>
<dbReference type="Pfam" id="PF00691">
    <property type="entry name" value="OmpA"/>
    <property type="match status" value="1"/>
</dbReference>
<gene>
    <name evidence="6" type="ORF">A1QO_15000</name>
</gene>